<name>A0A1F6P8N9_9BACT</name>
<reference evidence="3 4" key="1">
    <citation type="journal article" date="2016" name="Nat. Commun.">
        <title>Thousands of microbial genomes shed light on interconnected biogeochemical processes in an aquifer system.</title>
        <authorList>
            <person name="Anantharaman K."/>
            <person name="Brown C.T."/>
            <person name="Hug L.A."/>
            <person name="Sharon I."/>
            <person name="Castelle C.J."/>
            <person name="Probst A.J."/>
            <person name="Thomas B.C."/>
            <person name="Singh A."/>
            <person name="Wilkins M.J."/>
            <person name="Karaoz U."/>
            <person name="Brodie E.L."/>
            <person name="Williams K.H."/>
            <person name="Hubbard S.S."/>
            <person name="Banfield J.F."/>
        </authorList>
    </citation>
    <scope>NUCLEOTIDE SEQUENCE [LARGE SCALE GENOMIC DNA]</scope>
</reference>
<evidence type="ECO:0000313" key="3">
    <source>
        <dbReference type="EMBL" id="OGH92529.1"/>
    </source>
</evidence>
<protein>
    <submittedName>
        <fullName evidence="3">Uncharacterized protein</fullName>
    </submittedName>
</protein>
<accession>A0A1F6P8N9</accession>
<feature type="transmembrane region" description="Helical" evidence="2">
    <location>
        <begin position="50"/>
        <end position="74"/>
    </location>
</feature>
<comment type="caution">
    <text evidence="3">The sequence shown here is derived from an EMBL/GenBank/DDBJ whole genome shotgun (WGS) entry which is preliminary data.</text>
</comment>
<evidence type="ECO:0000256" key="2">
    <source>
        <dbReference type="SAM" id="Phobius"/>
    </source>
</evidence>
<evidence type="ECO:0000313" key="4">
    <source>
        <dbReference type="Proteomes" id="UP000176634"/>
    </source>
</evidence>
<keyword evidence="2" id="KW-1133">Transmembrane helix</keyword>
<keyword evidence="2" id="KW-0812">Transmembrane</keyword>
<keyword evidence="2" id="KW-0472">Membrane</keyword>
<dbReference type="Proteomes" id="UP000176634">
    <property type="component" value="Unassembled WGS sequence"/>
</dbReference>
<evidence type="ECO:0000256" key="1">
    <source>
        <dbReference type="SAM" id="MobiDB-lite"/>
    </source>
</evidence>
<gene>
    <name evidence="3" type="ORF">A2563_02520</name>
</gene>
<dbReference type="EMBL" id="MFRA01000005">
    <property type="protein sequence ID" value="OGH92529.1"/>
    <property type="molecule type" value="Genomic_DNA"/>
</dbReference>
<organism evidence="3 4">
    <name type="scientific">Candidatus Magasanikbacteria bacterium RIFOXYD1_FULL_40_23</name>
    <dbReference type="NCBI Taxonomy" id="1798705"/>
    <lineage>
        <taxon>Bacteria</taxon>
        <taxon>Candidatus Magasanikiibacteriota</taxon>
    </lineage>
</organism>
<sequence length="104" mass="10832">MSDQNHHDHCANCNEHKASTASASPLDSLKNEITAKLNDPSKKSLPWNNVMITAVLAVLTLVSLSQMAASVAIFTKLKTGSVQAASGAPQNSSLEALPDMVGGC</sequence>
<dbReference type="STRING" id="1798705.A2563_02520"/>
<feature type="compositionally biased region" description="Basic and acidic residues" evidence="1">
    <location>
        <begin position="1"/>
        <end position="18"/>
    </location>
</feature>
<feature type="region of interest" description="Disordered" evidence="1">
    <location>
        <begin position="1"/>
        <end position="25"/>
    </location>
</feature>
<proteinExistence type="predicted"/>
<dbReference type="AlphaFoldDB" id="A0A1F6P8N9"/>